<dbReference type="GO" id="GO:0046872">
    <property type="term" value="F:metal ion binding"/>
    <property type="evidence" value="ECO:0007669"/>
    <property type="project" value="UniProtKB-KW"/>
</dbReference>
<dbReference type="GO" id="GO:0051539">
    <property type="term" value="F:4 iron, 4 sulfur cluster binding"/>
    <property type="evidence" value="ECO:0007669"/>
    <property type="project" value="UniProtKB-KW"/>
</dbReference>
<keyword evidence="5" id="KW-0411">Iron-sulfur</keyword>
<dbReference type="SUPFAM" id="SSF54862">
    <property type="entry name" value="4Fe-4S ferredoxins"/>
    <property type="match status" value="1"/>
</dbReference>
<dbReference type="Proteomes" id="UP000443070">
    <property type="component" value="Unassembled WGS sequence"/>
</dbReference>
<evidence type="ECO:0000313" key="7">
    <source>
        <dbReference type="EMBL" id="MTT75999.1"/>
    </source>
</evidence>
<dbReference type="OrthoDB" id="9781559at2"/>
<dbReference type="InterPro" id="IPR017900">
    <property type="entry name" value="4Fe4S_Fe_S_CS"/>
</dbReference>
<evidence type="ECO:0000313" key="8">
    <source>
        <dbReference type="EMBL" id="MTU04062.1"/>
    </source>
</evidence>
<dbReference type="Proteomes" id="UP000484547">
    <property type="component" value="Unassembled WGS sequence"/>
</dbReference>
<organism evidence="7 10">
    <name type="scientific">Phascolarctobacterium faecium</name>
    <dbReference type="NCBI Taxonomy" id="33025"/>
    <lineage>
        <taxon>Bacteria</taxon>
        <taxon>Bacillati</taxon>
        <taxon>Bacillota</taxon>
        <taxon>Negativicutes</taxon>
        <taxon>Acidaminococcales</taxon>
        <taxon>Acidaminococcaceae</taxon>
        <taxon>Phascolarctobacterium</taxon>
    </lineage>
</organism>
<dbReference type="PROSITE" id="PS51379">
    <property type="entry name" value="4FE4S_FER_2"/>
    <property type="match status" value="2"/>
</dbReference>
<keyword evidence="3" id="KW-0479">Metal-binding</keyword>
<dbReference type="PROSITE" id="PS00198">
    <property type="entry name" value="4FE4S_FER_1"/>
    <property type="match status" value="1"/>
</dbReference>
<evidence type="ECO:0000313" key="10">
    <source>
        <dbReference type="Proteomes" id="UP000484547"/>
    </source>
</evidence>
<dbReference type="PANTHER" id="PTHR24960">
    <property type="entry name" value="PHOTOSYSTEM I IRON-SULFUR CENTER-RELATED"/>
    <property type="match status" value="1"/>
</dbReference>
<protein>
    <submittedName>
        <fullName evidence="7">DUF362 domain-containing protein</fullName>
    </submittedName>
</protein>
<dbReference type="AlphaFoldDB" id="A0A7X2XFY8"/>
<feature type="domain" description="4Fe-4S ferredoxin-type" evidence="6">
    <location>
        <begin position="218"/>
        <end position="247"/>
    </location>
</feature>
<dbReference type="RefSeq" id="WP_155164009.1">
    <property type="nucleotide sequence ID" value="NZ_WNBG01000004.1"/>
</dbReference>
<keyword evidence="4" id="KW-0408">Iron</keyword>
<evidence type="ECO:0000256" key="2">
    <source>
        <dbReference type="ARBA" id="ARBA00022485"/>
    </source>
</evidence>
<dbReference type="EMBL" id="WNBM01000004">
    <property type="protein sequence ID" value="MTT75999.1"/>
    <property type="molecule type" value="Genomic_DNA"/>
</dbReference>
<dbReference type="Pfam" id="PF04015">
    <property type="entry name" value="DUF362"/>
    <property type="match status" value="1"/>
</dbReference>
<evidence type="ECO:0000256" key="3">
    <source>
        <dbReference type="ARBA" id="ARBA00022723"/>
    </source>
</evidence>
<dbReference type="InterPro" id="IPR007160">
    <property type="entry name" value="DUF362"/>
</dbReference>
<evidence type="ECO:0000256" key="5">
    <source>
        <dbReference type="ARBA" id="ARBA00023014"/>
    </source>
</evidence>
<dbReference type="Gene3D" id="3.30.70.20">
    <property type="match status" value="1"/>
</dbReference>
<comment type="function">
    <text evidence="1">Ferredoxins are iron-sulfur proteins that transfer electrons in a wide variety of metabolic reactions.</text>
</comment>
<proteinExistence type="predicted"/>
<reference evidence="9 10" key="1">
    <citation type="journal article" date="2019" name="Nat. Med.">
        <title>A library of human gut bacterial isolates paired with longitudinal multiomics data enables mechanistic microbiome research.</title>
        <authorList>
            <person name="Poyet M."/>
            <person name="Groussin M."/>
            <person name="Gibbons S.M."/>
            <person name="Avila-Pacheco J."/>
            <person name="Jiang X."/>
            <person name="Kearney S.M."/>
            <person name="Perrotta A.R."/>
            <person name="Berdy B."/>
            <person name="Zhao S."/>
            <person name="Lieberman T.D."/>
            <person name="Swanson P.K."/>
            <person name="Smith M."/>
            <person name="Roesemann S."/>
            <person name="Alexander J.E."/>
            <person name="Rich S.A."/>
            <person name="Livny J."/>
            <person name="Vlamakis H."/>
            <person name="Clish C."/>
            <person name="Bullock K."/>
            <person name="Deik A."/>
            <person name="Scott J."/>
            <person name="Pierce K.A."/>
            <person name="Xavier R.J."/>
            <person name="Alm E.J."/>
        </authorList>
    </citation>
    <scope>NUCLEOTIDE SEQUENCE [LARGE SCALE GENOMIC DNA]</scope>
    <source>
        <strain evidence="7 10">BIOML-A13</strain>
        <strain evidence="8 9">BIOML-A3</strain>
    </source>
</reference>
<dbReference type="InterPro" id="IPR050157">
    <property type="entry name" value="PSI_iron-sulfur_center"/>
</dbReference>
<evidence type="ECO:0000256" key="4">
    <source>
        <dbReference type="ARBA" id="ARBA00023004"/>
    </source>
</evidence>
<evidence type="ECO:0000256" key="1">
    <source>
        <dbReference type="ARBA" id="ARBA00003532"/>
    </source>
</evidence>
<evidence type="ECO:0000259" key="6">
    <source>
        <dbReference type="PROSITE" id="PS51379"/>
    </source>
</evidence>
<feature type="domain" description="4Fe-4S ferredoxin-type" evidence="6">
    <location>
        <begin position="189"/>
        <end position="217"/>
    </location>
</feature>
<dbReference type="Gene3D" id="3.40.50.11440">
    <property type="match status" value="1"/>
</dbReference>
<sequence length="377" mass="40414">MTKAKVYFSDMRTRYGGLSLPQKLGKLIEAAGIGDIDFQNKFAAIKIHFGEPGNLSFLRPNYAKVVVDTVAAQGGRPFLTDCNTLYVGRRKHALEHITAAYENGFSPFSTGCHIIIADGLKGTDEAYVTVPGGELVQEAKIGKALMDADIVISLNHFKGHEATGFGGAIKNIGMGGGSRAGKMEMHHDGKPHISERKCIGCGACVRICAHGAPIIENKKAHIDLDKCVGCGRCIGACPMDAVKPPADGSSMEALNKKMAEYAWAILHGRPHFHISLIVDVSPYCDCRAENDAPVVPNIGMLASFDPVALDQACADLVNAAPVMANSLLDDHLKADPEGCQGHDHFHNLTPESEWKTCLAHAEKLGMGTRAYELVTVK</sequence>
<gene>
    <name evidence="7" type="ORF">GMD11_06970</name>
    <name evidence="8" type="ORF">GMD18_06620</name>
</gene>
<dbReference type="Pfam" id="PF12838">
    <property type="entry name" value="Fer4_7"/>
    <property type="match status" value="1"/>
</dbReference>
<keyword evidence="9" id="KW-1185">Reference proteome</keyword>
<accession>A0A7X2XFY8</accession>
<name>A0A7X2XFY8_9FIRM</name>
<dbReference type="PANTHER" id="PTHR24960:SF83">
    <property type="entry name" value="4FE-4S FERREDOXIN-TYPE DOMAIN-CONTAINING PROTEIN"/>
    <property type="match status" value="1"/>
</dbReference>
<keyword evidence="2" id="KW-0004">4Fe-4S</keyword>
<evidence type="ECO:0000313" key="9">
    <source>
        <dbReference type="Proteomes" id="UP000443070"/>
    </source>
</evidence>
<comment type="caution">
    <text evidence="7">The sequence shown here is derived from an EMBL/GenBank/DDBJ whole genome shotgun (WGS) entry which is preliminary data.</text>
</comment>
<dbReference type="EMBL" id="WNBW01000004">
    <property type="protein sequence ID" value="MTU04062.1"/>
    <property type="molecule type" value="Genomic_DNA"/>
</dbReference>
<dbReference type="InterPro" id="IPR017896">
    <property type="entry name" value="4Fe4S_Fe-S-bd"/>
</dbReference>